<dbReference type="Gene3D" id="3.30.1150.10">
    <property type="match status" value="1"/>
</dbReference>
<dbReference type="PROSITE" id="PS52015">
    <property type="entry name" value="TONB_CTD"/>
    <property type="match status" value="1"/>
</dbReference>
<evidence type="ECO:0000313" key="7">
    <source>
        <dbReference type="EMBL" id="OMH41065.1"/>
    </source>
</evidence>
<dbReference type="Pfam" id="PF13103">
    <property type="entry name" value="TonB_2"/>
    <property type="match status" value="1"/>
</dbReference>
<dbReference type="Proteomes" id="UP000187408">
    <property type="component" value="Unassembled WGS sequence"/>
</dbReference>
<evidence type="ECO:0000259" key="6">
    <source>
        <dbReference type="PROSITE" id="PS52015"/>
    </source>
</evidence>
<dbReference type="AlphaFoldDB" id="A0A1R1MMM1"/>
<dbReference type="STRING" id="1914305.BLW93_01725"/>
<dbReference type="InterPro" id="IPR006260">
    <property type="entry name" value="TonB/TolA_C"/>
</dbReference>
<reference evidence="7 8" key="1">
    <citation type="submission" date="2016-10" db="EMBL/GenBank/DDBJ databases">
        <title>Genome sequence of a sulfur-reducing bacterium Desulfurobacterium indicum K6013.</title>
        <authorList>
            <person name="Cao J."/>
            <person name="Shao Z."/>
            <person name="Alain K."/>
            <person name="Jebbar M."/>
        </authorList>
    </citation>
    <scope>NUCLEOTIDE SEQUENCE [LARGE SCALE GENOMIC DNA]</scope>
    <source>
        <strain evidence="7 8">K6013</strain>
    </source>
</reference>
<evidence type="ECO:0000256" key="4">
    <source>
        <dbReference type="ARBA" id="ARBA00023136"/>
    </source>
</evidence>
<dbReference type="SUPFAM" id="SSF74653">
    <property type="entry name" value="TolA/TonB C-terminal domain"/>
    <property type="match status" value="1"/>
</dbReference>
<dbReference type="OrthoDB" id="13251at2"/>
<dbReference type="RefSeq" id="WP_076712394.1">
    <property type="nucleotide sequence ID" value="NZ_MOEN01000004.1"/>
</dbReference>
<evidence type="ECO:0000256" key="5">
    <source>
        <dbReference type="SAM" id="Phobius"/>
    </source>
</evidence>
<accession>A0A1R1MMM1</accession>
<dbReference type="EMBL" id="MOEN01000004">
    <property type="protein sequence ID" value="OMH41065.1"/>
    <property type="molecule type" value="Genomic_DNA"/>
</dbReference>
<name>A0A1R1MMM1_9BACT</name>
<comment type="caution">
    <text evidence="7">The sequence shown here is derived from an EMBL/GenBank/DDBJ whole genome shotgun (WGS) entry which is preliminary data.</text>
</comment>
<keyword evidence="2 5" id="KW-0812">Transmembrane</keyword>
<evidence type="ECO:0000256" key="3">
    <source>
        <dbReference type="ARBA" id="ARBA00022989"/>
    </source>
</evidence>
<feature type="transmembrane region" description="Helical" evidence="5">
    <location>
        <begin position="16"/>
        <end position="35"/>
    </location>
</feature>
<dbReference type="GO" id="GO:0016020">
    <property type="term" value="C:membrane"/>
    <property type="evidence" value="ECO:0007669"/>
    <property type="project" value="UniProtKB-SubCell"/>
</dbReference>
<proteinExistence type="predicted"/>
<protein>
    <recommendedName>
        <fullName evidence="6">TonB C-terminal domain-containing protein</fullName>
    </recommendedName>
</protein>
<comment type="subcellular location">
    <subcellularLocation>
        <location evidence="1">Membrane</location>
        <topology evidence="1">Single-pass membrane protein</topology>
    </subcellularLocation>
</comment>
<dbReference type="InterPro" id="IPR037682">
    <property type="entry name" value="TonB_C"/>
</dbReference>
<sequence length="257" mass="27973">MEKETILKDKYAKLDVLALTISIFIHIFALSILHIKNSILKTKEFEVIDFNAFSLDTEVDSNLIALKSNPGKSTSLSSADMRVEIPSGMIVKNNSRGSSGKTIIPKAVKSGGEKALLTIKTGRKNSPTSKRTNSHSLGNVGYTLSISDSTSGSGKGSFSDLKVKGSPIAPYALKIKKIIMNNWKNPYAGTNKDLTVEVSFTINKEGKMTSFNIERLSKDSLFNDAAINAIYSSAPFPPIPKNIPIDSLTLKVRFEVK</sequence>
<keyword evidence="3 5" id="KW-1133">Transmembrane helix</keyword>
<evidence type="ECO:0000313" key="8">
    <source>
        <dbReference type="Proteomes" id="UP000187408"/>
    </source>
</evidence>
<keyword evidence="4 5" id="KW-0472">Membrane</keyword>
<keyword evidence="8" id="KW-1185">Reference proteome</keyword>
<evidence type="ECO:0000256" key="2">
    <source>
        <dbReference type="ARBA" id="ARBA00022692"/>
    </source>
</evidence>
<organism evidence="7 8">
    <name type="scientific">Desulfurobacterium indicum</name>
    <dbReference type="NCBI Taxonomy" id="1914305"/>
    <lineage>
        <taxon>Bacteria</taxon>
        <taxon>Pseudomonadati</taxon>
        <taxon>Aquificota</taxon>
        <taxon>Aquificia</taxon>
        <taxon>Desulfurobacteriales</taxon>
        <taxon>Desulfurobacteriaceae</taxon>
        <taxon>Desulfurobacterium</taxon>
    </lineage>
</organism>
<dbReference type="NCBIfam" id="TIGR01352">
    <property type="entry name" value="tonB_Cterm"/>
    <property type="match status" value="1"/>
</dbReference>
<dbReference type="GO" id="GO:0055085">
    <property type="term" value="P:transmembrane transport"/>
    <property type="evidence" value="ECO:0007669"/>
    <property type="project" value="InterPro"/>
</dbReference>
<gene>
    <name evidence="7" type="ORF">BLW93_01725</name>
</gene>
<feature type="domain" description="TonB C-terminal" evidence="6">
    <location>
        <begin position="168"/>
        <end position="257"/>
    </location>
</feature>
<evidence type="ECO:0000256" key="1">
    <source>
        <dbReference type="ARBA" id="ARBA00004167"/>
    </source>
</evidence>